<evidence type="ECO:0000313" key="2">
    <source>
        <dbReference type="EMBL" id="KAJ8357574.1"/>
    </source>
</evidence>
<gene>
    <name evidence="2" type="ORF">SKAU_G00203680</name>
</gene>
<evidence type="ECO:0000256" key="1">
    <source>
        <dbReference type="SAM" id="MobiDB-lite"/>
    </source>
</evidence>
<accession>A0A9Q1FG00</accession>
<keyword evidence="3" id="KW-1185">Reference proteome</keyword>
<evidence type="ECO:0000313" key="3">
    <source>
        <dbReference type="Proteomes" id="UP001152622"/>
    </source>
</evidence>
<dbReference type="Proteomes" id="UP001152622">
    <property type="component" value="Chromosome 6"/>
</dbReference>
<name>A0A9Q1FG00_SYNKA</name>
<dbReference type="EMBL" id="JAINUF010000006">
    <property type="protein sequence ID" value="KAJ8357574.1"/>
    <property type="molecule type" value="Genomic_DNA"/>
</dbReference>
<reference evidence="2" key="1">
    <citation type="journal article" date="2023" name="Science">
        <title>Genome structures resolve the early diversification of teleost fishes.</title>
        <authorList>
            <person name="Parey E."/>
            <person name="Louis A."/>
            <person name="Montfort J."/>
            <person name="Bouchez O."/>
            <person name="Roques C."/>
            <person name="Iampietro C."/>
            <person name="Lluch J."/>
            <person name="Castinel A."/>
            <person name="Donnadieu C."/>
            <person name="Desvignes T."/>
            <person name="Floi Bucao C."/>
            <person name="Jouanno E."/>
            <person name="Wen M."/>
            <person name="Mejri S."/>
            <person name="Dirks R."/>
            <person name="Jansen H."/>
            <person name="Henkel C."/>
            <person name="Chen W.J."/>
            <person name="Zahm M."/>
            <person name="Cabau C."/>
            <person name="Klopp C."/>
            <person name="Thompson A.W."/>
            <person name="Robinson-Rechavi M."/>
            <person name="Braasch I."/>
            <person name="Lecointre G."/>
            <person name="Bobe J."/>
            <person name="Postlethwait J.H."/>
            <person name="Berthelot C."/>
            <person name="Roest Crollius H."/>
            <person name="Guiguen Y."/>
        </authorList>
    </citation>
    <scope>NUCLEOTIDE SEQUENCE</scope>
    <source>
        <strain evidence="2">WJC10195</strain>
    </source>
</reference>
<proteinExistence type="predicted"/>
<protein>
    <submittedName>
        <fullName evidence="2">Uncharacterized protein</fullName>
    </submittedName>
</protein>
<comment type="caution">
    <text evidence="2">The sequence shown here is derived from an EMBL/GenBank/DDBJ whole genome shotgun (WGS) entry which is preliminary data.</text>
</comment>
<feature type="region of interest" description="Disordered" evidence="1">
    <location>
        <begin position="1"/>
        <end position="44"/>
    </location>
</feature>
<dbReference type="AlphaFoldDB" id="A0A9Q1FG00"/>
<organism evidence="2 3">
    <name type="scientific">Synaphobranchus kaupii</name>
    <name type="common">Kaup's arrowtooth eel</name>
    <dbReference type="NCBI Taxonomy" id="118154"/>
    <lineage>
        <taxon>Eukaryota</taxon>
        <taxon>Metazoa</taxon>
        <taxon>Chordata</taxon>
        <taxon>Craniata</taxon>
        <taxon>Vertebrata</taxon>
        <taxon>Euteleostomi</taxon>
        <taxon>Actinopterygii</taxon>
        <taxon>Neopterygii</taxon>
        <taxon>Teleostei</taxon>
        <taxon>Anguilliformes</taxon>
        <taxon>Synaphobranchidae</taxon>
        <taxon>Synaphobranchus</taxon>
    </lineage>
</organism>
<sequence>MEKPPYNIATSSGDRAEEHKPRSRTPLQLPDPLPPKYQPSQNISCKDTNVNIVDWKLASLSQTDRPISGLFQGGGGVLPVAHVGKMKMFMERRRCSSLLKVDSGGYPPEKGKQTVHYLRRRQPDTHTDTPPHLQSIATRAPRPSRGRYAV</sequence>
<feature type="region of interest" description="Disordered" evidence="1">
    <location>
        <begin position="100"/>
        <end position="150"/>
    </location>
</feature>